<protein>
    <submittedName>
        <fullName evidence="2">Uncharacterized protein</fullName>
    </submittedName>
</protein>
<comment type="caution">
    <text evidence="2">The sequence shown here is derived from an EMBL/GenBank/DDBJ whole genome shotgun (WGS) entry which is preliminary data.</text>
</comment>
<dbReference type="AlphaFoldDB" id="A0A2I2GMM4"/>
<name>A0A2I2GMM4_9EURO</name>
<dbReference type="OrthoDB" id="10321977at2759"/>
<evidence type="ECO:0000256" key="1">
    <source>
        <dbReference type="SAM" id="SignalP"/>
    </source>
</evidence>
<gene>
    <name evidence="2" type="ORF">P170DRAFT_431775</name>
</gene>
<dbReference type="EMBL" id="MSFO01000001">
    <property type="protein sequence ID" value="PLB54114.1"/>
    <property type="molecule type" value="Genomic_DNA"/>
</dbReference>
<keyword evidence="1" id="KW-0732">Signal</keyword>
<organism evidence="2 3">
    <name type="scientific">Aspergillus steynii IBT 23096</name>
    <dbReference type="NCBI Taxonomy" id="1392250"/>
    <lineage>
        <taxon>Eukaryota</taxon>
        <taxon>Fungi</taxon>
        <taxon>Dikarya</taxon>
        <taxon>Ascomycota</taxon>
        <taxon>Pezizomycotina</taxon>
        <taxon>Eurotiomycetes</taxon>
        <taxon>Eurotiomycetidae</taxon>
        <taxon>Eurotiales</taxon>
        <taxon>Aspergillaceae</taxon>
        <taxon>Aspergillus</taxon>
        <taxon>Aspergillus subgen. Circumdati</taxon>
    </lineage>
</organism>
<evidence type="ECO:0000313" key="2">
    <source>
        <dbReference type="EMBL" id="PLB54114.1"/>
    </source>
</evidence>
<proteinExistence type="predicted"/>
<dbReference type="RefSeq" id="XP_024709416.1">
    <property type="nucleotide sequence ID" value="XM_024848117.1"/>
</dbReference>
<dbReference type="GeneID" id="36555816"/>
<dbReference type="VEuPathDB" id="FungiDB:P170DRAFT_431775"/>
<feature type="chain" id="PRO_5014112905" evidence="1">
    <location>
        <begin position="19"/>
        <end position="125"/>
    </location>
</feature>
<keyword evidence="3" id="KW-1185">Reference proteome</keyword>
<reference evidence="2 3" key="1">
    <citation type="submission" date="2016-12" db="EMBL/GenBank/DDBJ databases">
        <title>The genomes of Aspergillus section Nigri reveals drivers in fungal speciation.</title>
        <authorList>
            <consortium name="DOE Joint Genome Institute"/>
            <person name="Vesth T.C."/>
            <person name="Nybo J."/>
            <person name="Theobald S."/>
            <person name="Brandl J."/>
            <person name="Frisvad J.C."/>
            <person name="Nielsen K.F."/>
            <person name="Lyhne E.K."/>
            <person name="Kogle M.E."/>
            <person name="Kuo A."/>
            <person name="Riley R."/>
            <person name="Clum A."/>
            <person name="Nolan M."/>
            <person name="Lipzen A."/>
            <person name="Salamov A."/>
            <person name="Henrissat B."/>
            <person name="Wiebenga A."/>
            <person name="De Vries R.P."/>
            <person name="Grigoriev I.V."/>
            <person name="Mortensen U.H."/>
            <person name="Andersen M.R."/>
            <person name="Baker S.E."/>
        </authorList>
    </citation>
    <scope>NUCLEOTIDE SEQUENCE [LARGE SCALE GENOMIC DNA]</scope>
    <source>
        <strain evidence="2 3">IBT 23096</strain>
    </source>
</reference>
<feature type="signal peptide" evidence="1">
    <location>
        <begin position="1"/>
        <end position="18"/>
    </location>
</feature>
<accession>A0A2I2GMM4</accession>
<dbReference type="Proteomes" id="UP000234275">
    <property type="component" value="Unassembled WGS sequence"/>
</dbReference>
<evidence type="ECO:0000313" key="3">
    <source>
        <dbReference type="Proteomes" id="UP000234275"/>
    </source>
</evidence>
<sequence>MRSVSFLIVLLLARLSSAQYEGVLDVNDPSCPRRHGPHLHFEWTFDRTQGRHNCFEIELPQNHYFLSMKARREGPILGAPDMFGICEKNCKNCTQLWKVAADETSDNVHVPCTETSGTKYIYIGR</sequence>